<dbReference type="STRING" id="1965070.A0A3S3PVP9"/>
<feature type="region of interest" description="Disordered" evidence="2">
    <location>
        <begin position="310"/>
        <end position="352"/>
    </location>
</feature>
<dbReference type="InterPro" id="IPR029044">
    <property type="entry name" value="Nucleotide-diphossugar_trans"/>
</dbReference>
<evidence type="ECO:0000256" key="1">
    <source>
        <dbReference type="ARBA" id="ARBA00022658"/>
    </source>
</evidence>
<dbReference type="InterPro" id="IPR043153">
    <property type="entry name" value="DENN_C"/>
</dbReference>
<dbReference type="InterPro" id="IPR023341">
    <property type="entry name" value="MABP"/>
</dbReference>
<accession>A0A3S3PVP9</accession>
<protein>
    <submittedName>
        <fullName evidence="5">DENN domain-containing protein 4C-like protein</fullName>
    </submittedName>
</protein>
<dbReference type="InterPro" id="IPR005113">
    <property type="entry name" value="uDENN_dom"/>
</dbReference>
<comment type="caution">
    <text evidence="5">The sequence shown here is derived from an EMBL/GenBank/DDBJ whole genome shotgun (WGS) entry which is preliminary data.</text>
</comment>
<dbReference type="GO" id="GO:0031410">
    <property type="term" value="C:cytoplasmic vesicle"/>
    <property type="evidence" value="ECO:0007669"/>
    <property type="project" value="TreeGrafter"/>
</dbReference>
<sequence>MDSQFKLPQIPTIFIPENITRPRSGRRRKVSVPQKKENEANSSEEQTQRVADDIPAPVASEATDSRQDLSSLQLTTKVVEELTPKLCPSCSNTLLMYFKPLQKYINEIVSLVEQSSSQPPVAENFNQNHMSNVPTSQNVQETKRQFSQEMYEDRDGVLKREDKPNQGAIITNKADSYKEEKKEIQFGAPSHAQSNYVNQLSQVENYFQNSINIIENRTENRFQNSVNIAENQTEIHENNVINYTQSKQSKDNYPVATQQVSSQEERDINTNTQGRRIEPPTESQSSNSEIYYDAHSQFIIENEQLISGEKVSEEQKEEEKRKPIQPSIIQTSDHGSNVIEESNEKREETAAEQSLIVENKEVREEISDDRPYAIVTIAYNNLSAVNAIILANSFRLTNNSVITDWRTSKKVFIPFIIFLGGTIDPLLRHAIEMIFDEVIYDQGDLRFSLLNDKSFGVRLHKLQLWKVFKKFEKCLFLESSTLVVGQITNLFSECTELSAAVDYMFPDFFNCAVFMFCPSLNTYENLMKFSVTMQLSLSKQNPDGNDVVDEMTLLNKFFADKWNHADLQKAAWESGRIDWMGAHKSDNIIERLKGKIGSNVMDEKRIVDYFVIAGLDNTSLVPLEEFVSRDGGASPLQVADPHSQPPITDITVIITSQGETVPNGYTCIDTTPSGFSADLNHGSIRSPQIFLCYRRGTDKPPLVDIGVLYESKERVMADSEVVHTTPTGKQANVNNSGSKTFLTYRRARDLYPCNQLVVTDICVILANKGETPPHAFCLINKTLNKGIYGSDVYVCYKKSMNRPPLLRYQPTILDRFPLDDYDCYSLPVSVPLFCIPMGATIECWPKSCPQPRPLFSTFVLTSDNASKVYGAAVTFYERYSESNLSEDQKLELGFVTEEDMRNKTLNVIKSICILSRWPFFDTFEKLLLFLYKTLLSSFHSPLLVPIERYISHFLLDIPFPSLHRPKILIQLCATSDETVLVSQPWEDMPLPLSGASFTEFLRNLGSDNCMNVLLLALAEQKILLHSLRPHVLTGVAEAVTSLIFPFRWQCPYIPLCPLGLCDVLNAPLPFIVGVDSRYFDMYEPPNDVICVDLDTNSIYLSEHKRMLNVKLLPKRPSRILKSTLEKLFDRLVNPVHKQNGTPYSSQTKSRISTSPFIPEIIETKKIDRQIDLEIQEAFIRFMASILRNFRSYLKPITRAPTVGATDPSSLFDFQNFLKSRDKTHQRFYQILMKTQMFTRFIEERSFASDKDSSLAFFDECLDKIEAVGDSDNAANIRLLESDESCKNDRTVFIPAPEPSSETYTYRQFGPLNPSLYHKHPVNYKKQALNGEGQDAESLSRSNLNFPISESPVSRRTKQEIRSAQKMARRHAESPLTWAKCLVSYCYSLWFIHLPAFVRVSQAIFPKDKPLRIAFEVLLRMHELNLHPPDELCYRMLMLLCGVYSQPTLAVKILFEMKRNGVTPNAITYGYYNKAVLESKWPSGESSASLMWAKLRNVIVGVSEFKKHGQLRQTKMKRMQSLSSGFETEMKDSTDIERNNEKRSTINQSENYSSSHNIACDSGDMSQNNMKKFLKSGGVRQRKANDLRIRTGSIVRTSSSIFSLEDYNSPAGVLMTSQSFSDDSVFNSLEDSIDVRRRHKSEDQNVVSPIIAQQRGQNSNNDLPSPKPYLRSYSFGNDARIIRNLKEGTLRALRHELERNHQMVPEEVDERIAGDTLEQISNNVYSNKSSSLKTINKEPEDSSEDLKCEIDDDIVKKSKIEESVKEETNALHTKYKNQSTDNDSHSSRGKNSTESDASSDLNTFSPIKEAFLNMNPFSPDGKVASSIRSSFRRLASNYQKSALARSTTFHSNPQHSANDKVSAKLSNMFRSKTLKVESSESPVVSALPRSATLPVSPSKLIDQNDHKSSTDHHEETTEQDELKSGLYSLPNSPWTSKIASAKHLEYVNSTLKSAANTMASRINGIRNSLASSASNSPSKLATYSASGSGSGSGGVMGTASLITQWASNIVDKFPSALSYDEDDCSSAHSLDFRRMSAAVSEDDLSERSRESSLALGLSNLAFTTPNAIHSPVFDAIEQHYSNSLDCSSSTTVLHIDLTSACRCYNCSSITFDEEIMEMWSADYSNLNTQCTYCGSNFVPLLTIILKFSRLQTNESQEIDSNGVHPCDIKNEDEENEKLKNHQDKNCFLNKSVFVDNNLEVMEPFTVPYLSPLVLRKEVENVLQHEGDICLTKSEFVDNHPIIYWNLIWYFNRINLPSHLRGLCLSSHAVFKNKMNIEKFKQYDYRNVVVHCLWDNEKLHEDKRRPMFSLWGETISGSSLLNALVTDEKRISQTTMRQILASIQANDLVTPIKVLVNERDLLFLSFVALGPENIDHLTFDREYRRAYESITSRGQVTISNIDKPPSVGAIFCRRFFKRLELKP</sequence>
<evidence type="ECO:0000313" key="5">
    <source>
        <dbReference type="EMBL" id="RWS17201.1"/>
    </source>
</evidence>
<dbReference type="PANTHER" id="PTHR12296">
    <property type="entry name" value="DENN DOMAIN-CONTAINING PROTEIN 4"/>
    <property type="match status" value="1"/>
</dbReference>
<feature type="compositionally biased region" description="Polar residues" evidence="2">
    <location>
        <begin position="1544"/>
        <end position="1553"/>
    </location>
</feature>
<gene>
    <name evidence="5" type="ORF">B4U79_10827</name>
</gene>
<feature type="compositionally biased region" description="Basic and acidic residues" evidence="2">
    <location>
        <begin position="1734"/>
        <end position="1748"/>
    </location>
</feature>
<feature type="compositionally biased region" description="Polar residues" evidence="2">
    <location>
        <begin position="1788"/>
        <end position="1800"/>
    </location>
</feature>
<evidence type="ECO:0000259" key="4">
    <source>
        <dbReference type="PROSITE" id="PS51498"/>
    </source>
</evidence>
<feature type="region of interest" description="Disordered" evidence="2">
    <location>
        <begin position="16"/>
        <end position="69"/>
    </location>
</feature>
<feature type="region of interest" description="Disordered" evidence="2">
    <location>
        <begin position="1635"/>
        <end position="1669"/>
    </location>
</feature>
<dbReference type="InterPro" id="IPR051696">
    <property type="entry name" value="DENN_Domain_GEFs"/>
</dbReference>
<dbReference type="GO" id="GO:0005085">
    <property type="term" value="F:guanyl-nucleotide exchange factor activity"/>
    <property type="evidence" value="ECO:0007669"/>
    <property type="project" value="UniProtKB-KW"/>
</dbReference>
<dbReference type="SMART" id="SM00800">
    <property type="entry name" value="uDENN"/>
    <property type="match status" value="1"/>
</dbReference>
<feature type="non-terminal residue" evidence="5">
    <location>
        <position position="2421"/>
    </location>
</feature>
<dbReference type="InterPro" id="IPR037516">
    <property type="entry name" value="Tripartite_DENN"/>
</dbReference>
<dbReference type="SMART" id="SM00799">
    <property type="entry name" value="DENN"/>
    <property type="match status" value="1"/>
</dbReference>
<dbReference type="Gene3D" id="3.40.50.11500">
    <property type="match status" value="1"/>
</dbReference>
<dbReference type="SMART" id="SM00801">
    <property type="entry name" value="dDENN"/>
    <property type="match status" value="1"/>
</dbReference>
<dbReference type="EMBL" id="NCKU01000109">
    <property type="protein sequence ID" value="RWS17201.1"/>
    <property type="molecule type" value="Genomic_DNA"/>
</dbReference>
<feature type="domain" description="MABP" evidence="4">
    <location>
        <begin position="644"/>
        <end position="800"/>
    </location>
</feature>
<keyword evidence="6" id="KW-1185">Reference proteome</keyword>
<feature type="compositionally biased region" description="Basic and acidic residues" evidence="2">
    <location>
        <begin position="310"/>
        <end position="322"/>
    </location>
</feature>
<evidence type="ECO:0000259" key="3">
    <source>
        <dbReference type="PROSITE" id="PS50211"/>
    </source>
</evidence>
<feature type="region of interest" description="Disordered" evidence="2">
    <location>
        <begin position="1516"/>
        <end position="1553"/>
    </location>
</feature>
<dbReference type="InterPro" id="IPR001194">
    <property type="entry name" value="cDENN_dom"/>
</dbReference>
<dbReference type="Gene3D" id="1.25.40.10">
    <property type="entry name" value="Tetratricopeptide repeat domain"/>
    <property type="match status" value="1"/>
</dbReference>
<feature type="region of interest" description="Disordered" evidence="2">
    <location>
        <begin position="1762"/>
        <end position="1800"/>
    </location>
</feature>
<dbReference type="InterPro" id="IPR011990">
    <property type="entry name" value="TPR-like_helical_dom_sf"/>
</dbReference>
<dbReference type="GO" id="GO:0032483">
    <property type="term" value="P:regulation of Rab protein signal transduction"/>
    <property type="evidence" value="ECO:0007669"/>
    <property type="project" value="TreeGrafter"/>
</dbReference>
<dbReference type="PROSITE" id="PS50211">
    <property type="entry name" value="DENN"/>
    <property type="match status" value="1"/>
</dbReference>
<dbReference type="Gene3D" id="2.100.10.50">
    <property type="match status" value="1"/>
</dbReference>
<dbReference type="Proteomes" id="UP000285301">
    <property type="component" value="Unassembled WGS sequence"/>
</dbReference>
<dbReference type="PROSITE" id="PS51498">
    <property type="entry name" value="MABP"/>
    <property type="match status" value="1"/>
</dbReference>
<dbReference type="Pfam" id="PF03456">
    <property type="entry name" value="uDENN"/>
    <property type="match status" value="1"/>
</dbReference>
<evidence type="ECO:0000313" key="6">
    <source>
        <dbReference type="Proteomes" id="UP000285301"/>
    </source>
</evidence>
<dbReference type="Gene3D" id="3.90.550.10">
    <property type="entry name" value="Spore Coat Polysaccharide Biosynthesis Protein SpsA, Chain A"/>
    <property type="match status" value="1"/>
</dbReference>
<feature type="domain" description="UDENN" evidence="3">
    <location>
        <begin position="792"/>
        <end position="1253"/>
    </location>
</feature>
<reference evidence="5 6" key="1">
    <citation type="journal article" date="2018" name="Gigascience">
        <title>Genomes of trombidid mites reveal novel predicted allergens and laterally-transferred genes associated with secondary metabolism.</title>
        <authorList>
            <person name="Dong X."/>
            <person name="Chaisiri K."/>
            <person name="Xia D."/>
            <person name="Armstrong S.D."/>
            <person name="Fang Y."/>
            <person name="Donnelly M.J."/>
            <person name="Kadowaki T."/>
            <person name="McGarry J.W."/>
            <person name="Darby A.C."/>
            <person name="Makepeace B.L."/>
        </authorList>
    </citation>
    <scope>NUCLEOTIDE SEQUENCE [LARGE SCALE GENOMIC DNA]</scope>
    <source>
        <strain evidence="5">UoL-WK</strain>
    </source>
</reference>
<feature type="compositionally biased region" description="Polar residues" evidence="2">
    <location>
        <begin position="1653"/>
        <end position="1662"/>
    </location>
</feature>
<feature type="region of interest" description="Disordered" evidence="2">
    <location>
        <begin position="1876"/>
        <end position="1927"/>
    </location>
</feature>
<keyword evidence="1" id="KW-0344">Guanine-nucleotide releasing factor</keyword>
<feature type="region of interest" description="Disordered" evidence="2">
    <location>
        <begin position="244"/>
        <end position="288"/>
    </location>
</feature>
<evidence type="ECO:0000256" key="2">
    <source>
        <dbReference type="SAM" id="MobiDB-lite"/>
    </source>
</evidence>
<proteinExistence type="predicted"/>
<dbReference type="PANTHER" id="PTHR12296:SF30">
    <property type="entry name" value="DENN DOMAIN-CONTAINING PROTEIN CRAG"/>
    <property type="match status" value="1"/>
</dbReference>
<name>A0A3S3PVP9_9ACAR</name>
<organism evidence="5 6">
    <name type="scientific">Dinothrombium tinctorium</name>
    <dbReference type="NCBI Taxonomy" id="1965070"/>
    <lineage>
        <taxon>Eukaryota</taxon>
        <taxon>Metazoa</taxon>
        <taxon>Ecdysozoa</taxon>
        <taxon>Arthropoda</taxon>
        <taxon>Chelicerata</taxon>
        <taxon>Arachnida</taxon>
        <taxon>Acari</taxon>
        <taxon>Acariformes</taxon>
        <taxon>Trombidiformes</taxon>
        <taxon>Prostigmata</taxon>
        <taxon>Anystina</taxon>
        <taxon>Parasitengona</taxon>
        <taxon>Trombidioidea</taxon>
        <taxon>Trombidiidae</taxon>
        <taxon>Dinothrombium</taxon>
    </lineage>
</organism>
<dbReference type="Pfam" id="PF02141">
    <property type="entry name" value="DENN"/>
    <property type="match status" value="1"/>
</dbReference>
<dbReference type="Pfam" id="PF03455">
    <property type="entry name" value="dDENN"/>
    <property type="match status" value="1"/>
</dbReference>
<feature type="compositionally biased region" description="Basic and acidic residues" evidence="2">
    <location>
        <begin position="1901"/>
        <end position="1922"/>
    </location>
</feature>
<dbReference type="SUPFAM" id="SSF53448">
    <property type="entry name" value="Nucleotide-diphospho-sugar transferases"/>
    <property type="match status" value="1"/>
</dbReference>
<feature type="region of interest" description="Disordered" evidence="2">
    <location>
        <begin position="1728"/>
        <end position="1748"/>
    </location>
</feature>
<feature type="compositionally biased region" description="Basic and acidic residues" evidence="2">
    <location>
        <begin position="1527"/>
        <end position="1543"/>
    </location>
</feature>
<dbReference type="OrthoDB" id="75250at2759"/>
<dbReference type="InterPro" id="IPR005112">
    <property type="entry name" value="dDENN_dom"/>
</dbReference>